<sequence>MNDRIVDDMGDRKRNKPGSSGVQEEKNVDWVKKYLRKDSDLCQALRDNTDLAVKNKGLEKDLKYANDEILRLHSMLSARGVVEYYDRKHQMLKKVRNDTRFNRWLWIFKNDRTFRDNVDNSFGYRPHGYEVASIVGKIFSNTSADINSFDKSKGLQISTTDYTSDEQKILQSICASIPCNITIE</sequence>
<feature type="region of interest" description="Disordered" evidence="1">
    <location>
        <begin position="1"/>
        <end position="25"/>
    </location>
</feature>
<dbReference type="WBParaSite" id="ACRNAN_scaffold13325.g31872.t1">
    <property type="protein sequence ID" value="ACRNAN_scaffold13325.g31872.t1"/>
    <property type="gene ID" value="ACRNAN_scaffold13325.g31872"/>
</dbReference>
<proteinExistence type="predicted"/>
<evidence type="ECO:0000256" key="1">
    <source>
        <dbReference type="SAM" id="MobiDB-lite"/>
    </source>
</evidence>
<accession>A0A914CQF3</accession>
<feature type="compositionally biased region" description="Basic and acidic residues" evidence="1">
    <location>
        <begin position="1"/>
        <end position="12"/>
    </location>
</feature>
<protein>
    <submittedName>
        <fullName evidence="3">Uncharacterized protein</fullName>
    </submittedName>
</protein>
<organism evidence="2 3">
    <name type="scientific">Acrobeloides nanus</name>
    <dbReference type="NCBI Taxonomy" id="290746"/>
    <lineage>
        <taxon>Eukaryota</taxon>
        <taxon>Metazoa</taxon>
        <taxon>Ecdysozoa</taxon>
        <taxon>Nematoda</taxon>
        <taxon>Chromadorea</taxon>
        <taxon>Rhabditida</taxon>
        <taxon>Tylenchina</taxon>
        <taxon>Cephalobomorpha</taxon>
        <taxon>Cephaloboidea</taxon>
        <taxon>Cephalobidae</taxon>
        <taxon>Acrobeloides</taxon>
    </lineage>
</organism>
<name>A0A914CQF3_9BILA</name>
<evidence type="ECO:0000313" key="2">
    <source>
        <dbReference type="Proteomes" id="UP000887540"/>
    </source>
</evidence>
<evidence type="ECO:0000313" key="3">
    <source>
        <dbReference type="WBParaSite" id="ACRNAN_scaffold13325.g31872.t1"/>
    </source>
</evidence>
<keyword evidence="2" id="KW-1185">Reference proteome</keyword>
<reference evidence="3" key="1">
    <citation type="submission" date="2022-11" db="UniProtKB">
        <authorList>
            <consortium name="WormBaseParasite"/>
        </authorList>
    </citation>
    <scope>IDENTIFICATION</scope>
</reference>
<dbReference type="Proteomes" id="UP000887540">
    <property type="component" value="Unplaced"/>
</dbReference>
<dbReference type="AlphaFoldDB" id="A0A914CQF3"/>